<dbReference type="InterPro" id="IPR007034">
    <property type="entry name" value="BMS1_TSR1_C"/>
</dbReference>
<feature type="region of interest" description="Disordered" evidence="5">
    <location>
        <begin position="320"/>
        <end position="375"/>
    </location>
</feature>
<dbReference type="GO" id="GO:0005525">
    <property type="term" value="F:GTP binding"/>
    <property type="evidence" value="ECO:0007669"/>
    <property type="project" value="TreeGrafter"/>
</dbReference>
<reference evidence="7" key="1">
    <citation type="submission" date="2022-07" db="EMBL/GenBank/DDBJ databases">
        <title>Phylogenomic reconstructions and comparative analyses of Kickxellomycotina fungi.</title>
        <authorList>
            <person name="Reynolds N.K."/>
            <person name="Stajich J.E."/>
            <person name="Barry K."/>
            <person name="Grigoriev I.V."/>
            <person name="Crous P."/>
            <person name="Smith M.E."/>
        </authorList>
    </citation>
    <scope>NUCLEOTIDE SEQUENCE</scope>
    <source>
        <strain evidence="7">RSA 861</strain>
    </source>
</reference>
<dbReference type="GO" id="GO:0034511">
    <property type="term" value="F:U3 snoRNA binding"/>
    <property type="evidence" value="ECO:0007669"/>
    <property type="project" value="TreeGrafter"/>
</dbReference>
<evidence type="ECO:0000256" key="5">
    <source>
        <dbReference type="SAM" id="MobiDB-lite"/>
    </source>
</evidence>
<feature type="compositionally biased region" description="Basic and acidic residues" evidence="5">
    <location>
        <begin position="1"/>
        <end position="10"/>
    </location>
</feature>
<feature type="domain" description="Bms1-type G" evidence="6">
    <location>
        <begin position="85"/>
        <end position="251"/>
    </location>
</feature>
<evidence type="ECO:0000313" key="7">
    <source>
        <dbReference type="EMBL" id="KAJ1915237.1"/>
    </source>
</evidence>
<evidence type="ECO:0000256" key="4">
    <source>
        <dbReference type="ARBA" id="ARBA00038288"/>
    </source>
</evidence>
<proteinExistence type="inferred from homology"/>
<dbReference type="GO" id="GO:0000462">
    <property type="term" value="P:maturation of SSU-rRNA from tricistronic rRNA transcript (SSU-rRNA, 5.8S rRNA, LSU-rRNA)"/>
    <property type="evidence" value="ECO:0007669"/>
    <property type="project" value="TreeGrafter"/>
</dbReference>
<feature type="compositionally biased region" description="Basic residues" evidence="5">
    <location>
        <begin position="19"/>
        <end position="49"/>
    </location>
</feature>
<dbReference type="GO" id="GO:0003924">
    <property type="term" value="F:GTPase activity"/>
    <property type="evidence" value="ECO:0007669"/>
    <property type="project" value="TreeGrafter"/>
</dbReference>
<dbReference type="SMART" id="SM00785">
    <property type="entry name" value="AARP2CN"/>
    <property type="match status" value="1"/>
</dbReference>
<comment type="similarity">
    <text evidence="4">Belongs to the TRAFAC class translation factor GTPase superfamily. Bms1-like GTPase family. TSR1 subfamily.</text>
</comment>
<dbReference type="Pfam" id="PF22298">
    <property type="entry name" value="Tsr1_G-like"/>
    <property type="match status" value="1"/>
</dbReference>
<dbReference type="AlphaFoldDB" id="A0A9W7ZRR1"/>
<dbReference type="Pfam" id="PF08142">
    <property type="entry name" value="AARP2CN"/>
    <property type="match status" value="1"/>
</dbReference>
<keyword evidence="3" id="KW-0539">Nucleus</keyword>
<dbReference type="Proteomes" id="UP001150569">
    <property type="component" value="Unassembled WGS sequence"/>
</dbReference>
<dbReference type="InterPro" id="IPR012948">
    <property type="entry name" value="AARP2CN"/>
</dbReference>
<feature type="region of interest" description="Disordered" evidence="5">
    <location>
        <begin position="1"/>
        <end position="64"/>
    </location>
</feature>
<feature type="compositionally biased region" description="Acidic residues" evidence="5">
    <location>
        <begin position="502"/>
        <end position="514"/>
    </location>
</feature>
<evidence type="ECO:0000256" key="2">
    <source>
        <dbReference type="ARBA" id="ARBA00022517"/>
    </source>
</evidence>
<feature type="region of interest" description="Disordered" evidence="5">
    <location>
        <begin position="488"/>
        <end position="514"/>
    </location>
</feature>
<sequence length="868" mass="97629">MARETGDFHHRSTLTQKNKPFKSRHATKGALKARAKGKVQRMGVKRKALKTQTKAERRNSAKVAQQLKREALANANRIFTGRHRTPKIVAIVPLCPDASALQVARQLFAAVDQTHPAFDPDTKHDQLGMTVPFHVDRFKQSFQLVQLPRHFWQIMDVTKVADYVVFALSATVEVDAFGEACLSAIQAQGCGTTFATVDHLDTITAKARNDTKKSLMSFMHFFFPETEKLHALDAPQDTLGLVRSLASQHPRTVHWREWRPYLMVDQLEYQPESADGQTGALRVTGFLRGNALSADRLVHLPNHGDFQVRQVVAAPYPFSGRSGNNTGEAAMDTDPEVLDTPNPETRDDLVAENEPDLLQNEQTWPTEEELAEADSRIERLRKGVVFEGEMDLSGSQVTRRVPKGTSSYQAEWIVDSEDEDGSDLSSDEDMSDGMNDEGVEIPTGGLVKHAAEAEEYEDVALETDQMSVANYGSDDDEEVDADEAARALEDHKRRQKERREANDEELAYPDEVDTPTDVSARVRFQKYRGLENFRNSPWDPYENLPLDYGRIFQLRSYRRAQRRVREVADDAPVGAGRYVTLVLTEVPATVAAAWHPSTSVWTMFGLLQHEHKMSVLNFNLTRSTEYTEPIRSKDRVLLQYGYRRLWVNPIYSHSTGGGKGTNNVHKFSRFFQPGNAAVATIFAPIQFGPVHALMFHSNATPGVQLDTGLPTDVATGLDTSRTATVALTREPLPLMATGQLLEASPTRIVAKRVVLTGDIYRVHRRSAVIRHMFFNREDVMWFKPVEIYTKQGRRGHLRAPIGSHGYTKCIFNGQVKQIDHVCMNLYKRVFPKWTTAPCTLAPPDLSYPQDWQAETLAGDDTMMVEEDL</sequence>
<evidence type="ECO:0000256" key="3">
    <source>
        <dbReference type="ARBA" id="ARBA00023242"/>
    </source>
</evidence>
<evidence type="ECO:0000256" key="1">
    <source>
        <dbReference type="ARBA" id="ARBA00004604"/>
    </source>
</evidence>
<accession>A0A9W7ZRR1</accession>
<keyword evidence="2" id="KW-0690">Ribosome biogenesis</keyword>
<dbReference type="GO" id="GO:0030688">
    <property type="term" value="C:preribosome, small subunit precursor"/>
    <property type="evidence" value="ECO:0007669"/>
    <property type="project" value="TreeGrafter"/>
</dbReference>
<keyword evidence="8" id="KW-1185">Reference proteome</keyword>
<name>A0A9W7ZRR1_9FUNG</name>
<dbReference type="PROSITE" id="PS51714">
    <property type="entry name" value="G_BMS1"/>
    <property type="match status" value="1"/>
</dbReference>
<evidence type="ECO:0000259" key="6">
    <source>
        <dbReference type="PROSITE" id="PS51714"/>
    </source>
</evidence>
<protein>
    <submittedName>
        <fullName evidence="7">Ribosome biogenesis protein tsr1</fullName>
    </submittedName>
</protein>
<dbReference type="SMART" id="SM01362">
    <property type="entry name" value="DUF663"/>
    <property type="match status" value="1"/>
</dbReference>
<dbReference type="GO" id="GO:0005730">
    <property type="term" value="C:nucleolus"/>
    <property type="evidence" value="ECO:0007669"/>
    <property type="project" value="UniProtKB-SubCell"/>
</dbReference>
<gene>
    <name evidence="7" type="primary">TSR1_2</name>
    <name evidence="7" type="ORF">IWQ60_008506</name>
</gene>
<dbReference type="PANTHER" id="PTHR12858:SF1">
    <property type="entry name" value="PRE-RRNA-PROCESSING PROTEIN TSR1 HOMOLOG"/>
    <property type="match status" value="1"/>
</dbReference>
<comment type="subcellular location">
    <subcellularLocation>
        <location evidence="1">Nucleus</location>
        <location evidence="1">Nucleolus</location>
    </subcellularLocation>
</comment>
<organism evidence="7 8">
    <name type="scientific">Tieghemiomyces parasiticus</name>
    <dbReference type="NCBI Taxonomy" id="78921"/>
    <lineage>
        <taxon>Eukaryota</taxon>
        <taxon>Fungi</taxon>
        <taxon>Fungi incertae sedis</taxon>
        <taxon>Zoopagomycota</taxon>
        <taxon>Kickxellomycotina</taxon>
        <taxon>Dimargaritomycetes</taxon>
        <taxon>Dimargaritales</taxon>
        <taxon>Dimargaritaceae</taxon>
        <taxon>Tieghemiomyces</taxon>
    </lineage>
</organism>
<feature type="compositionally biased region" description="Basic and acidic residues" evidence="5">
    <location>
        <begin position="488"/>
        <end position="501"/>
    </location>
</feature>
<dbReference type="OrthoDB" id="119302at2759"/>
<comment type="caution">
    <text evidence="7">The sequence shown here is derived from an EMBL/GenBank/DDBJ whole genome shotgun (WGS) entry which is preliminary data.</text>
</comment>
<dbReference type="EMBL" id="JANBPT010000641">
    <property type="protein sequence ID" value="KAJ1915237.1"/>
    <property type="molecule type" value="Genomic_DNA"/>
</dbReference>
<evidence type="ECO:0000313" key="8">
    <source>
        <dbReference type="Proteomes" id="UP001150569"/>
    </source>
</evidence>
<dbReference type="PANTHER" id="PTHR12858">
    <property type="entry name" value="RIBOSOME BIOGENESIS PROTEIN"/>
    <property type="match status" value="1"/>
</dbReference>
<dbReference type="Pfam" id="PF04950">
    <property type="entry name" value="RIBIOP_C"/>
    <property type="match status" value="1"/>
</dbReference>
<dbReference type="InterPro" id="IPR030387">
    <property type="entry name" value="G_Bms1/Tsr1_dom"/>
</dbReference>
<dbReference type="InterPro" id="IPR039761">
    <property type="entry name" value="Bms1/Tsr1"/>
</dbReference>
<dbReference type="GO" id="GO:0000479">
    <property type="term" value="P:endonucleolytic cleavage of tricistronic rRNA transcript (SSU-rRNA, 5.8S rRNA, LSU-rRNA)"/>
    <property type="evidence" value="ECO:0007669"/>
    <property type="project" value="TreeGrafter"/>
</dbReference>